<dbReference type="Proteomes" id="UP000799438">
    <property type="component" value="Unassembled WGS sequence"/>
</dbReference>
<dbReference type="RefSeq" id="XP_033390822.1">
    <property type="nucleotide sequence ID" value="XM_033542773.1"/>
</dbReference>
<sequence>MSGYGLKRSYGLAGFVDVRKSFFEVFDESSVVVKDLLSSIGLFLLLFFLAFSLY</sequence>
<keyword evidence="1" id="KW-0472">Membrane</keyword>
<reference evidence="2" key="1">
    <citation type="journal article" date="2020" name="Stud. Mycol.">
        <title>101 Dothideomycetes genomes: a test case for predicting lifestyles and emergence of pathogens.</title>
        <authorList>
            <person name="Haridas S."/>
            <person name="Albert R."/>
            <person name="Binder M."/>
            <person name="Bloem J."/>
            <person name="Labutti K."/>
            <person name="Salamov A."/>
            <person name="Andreopoulos B."/>
            <person name="Baker S."/>
            <person name="Barry K."/>
            <person name="Bills G."/>
            <person name="Bluhm B."/>
            <person name="Cannon C."/>
            <person name="Castanera R."/>
            <person name="Culley D."/>
            <person name="Daum C."/>
            <person name="Ezra D."/>
            <person name="Gonzalez J."/>
            <person name="Henrissat B."/>
            <person name="Kuo A."/>
            <person name="Liang C."/>
            <person name="Lipzen A."/>
            <person name="Lutzoni F."/>
            <person name="Magnuson J."/>
            <person name="Mondo S."/>
            <person name="Nolan M."/>
            <person name="Ohm R."/>
            <person name="Pangilinan J."/>
            <person name="Park H.-J."/>
            <person name="Ramirez L."/>
            <person name="Alfaro M."/>
            <person name="Sun H."/>
            <person name="Tritt A."/>
            <person name="Yoshinaga Y."/>
            <person name="Zwiers L.-H."/>
            <person name="Turgeon B."/>
            <person name="Goodwin S."/>
            <person name="Spatafora J."/>
            <person name="Crous P."/>
            <person name="Grigoriev I."/>
        </authorList>
    </citation>
    <scope>NUCLEOTIDE SEQUENCE</scope>
    <source>
        <strain evidence="2">CBS 121167</strain>
    </source>
</reference>
<proteinExistence type="predicted"/>
<evidence type="ECO:0000256" key="1">
    <source>
        <dbReference type="SAM" id="Phobius"/>
    </source>
</evidence>
<organism evidence="2 3">
    <name type="scientific">Aplosporella prunicola CBS 121167</name>
    <dbReference type="NCBI Taxonomy" id="1176127"/>
    <lineage>
        <taxon>Eukaryota</taxon>
        <taxon>Fungi</taxon>
        <taxon>Dikarya</taxon>
        <taxon>Ascomycota</taxon>
        <taxon>Pezizomycotina</taxon>
        <taxon>Dothideomycetes</taxon>
        <taxon>Dothideomycetes incertae sedis</taxon>
        <taxon>Botryosphaeriales</taxon>
        <taxon>Aplosporellaceae</taxon>
        <taxon>Aplosporella</taxon>
    </lineage>
</organism>
<feature type="transmembrane region" description="Helical" evidence="1">
    <location>
        <begin position="36"/>
        <end position="53"/>
    </location>
</feature>
<name>A0A6A6AV60_9PEZI</name>
<keyword evidence="1" id="KW-1133">Transmembrane helix</keyword>
<keyword evidence="1" id="KW-0812">Transmembrane</keyword>
<evidence type="ECO:0000313" key="3">
    <source>
        <dbReference type="Proteomes" id="UP000799438"/>
    </source>
</evidence>
<keyword evidence="3" id="KW-1185">Reference proteome</keyword>
<protein>
    <submittedName>
        <fullName evidence="2">Uncharacterized protein</fullName>
    </submittedName>
</protein>
<dbReference type="AlphaFoldDB" id="A0A6A6AV60"/>
<gene>
    <name evidence="2" type="ORF">K452DRAFT_303801</name>
</gene>
<evidence type="ECO:0000313" key="2">
    <source>
        <dbReference type="EMBL" id="KAF2135103.1"/>
    </source>
</evidence>
<accession>A0A6A6AV60</accession>
<dbReference type="EMBL" id="ML995698">
    <property type="protein sequence ID" value="KAF2135103.1"/>
    <property type="molecule type" value="Genomic_DNA"/>
</dbReference>
<dbReference type="GeneID" id="54300270"/>